<accession>A0ABZ0CQ84</accession>
<evidence type="ECO:0000313" key="3">
    <source>
        <dbReference type="Proteomes" id="UP001303946"/>
    </source>
</evidence>
<dbReference type="EMBL" id="CP136336">
    <property type="protein sequence ID" value="WOB07044.1"/>
    <property type="molecule type" value="Genomic_DNA"/>
</dbReference>
<evidence type="ECO:0000256" key="1">
    <source>
        <dbReference type="SAM" id="MobiDB-lite"/>
    </source>
</evidence>
<protein>
    <submittedName>
        <fullName evidence="2">Uncharacterized protein</fullName>
    </submittedName>
</protein>
<dbReference type="RefSeq" id="WP_316699723.1">
    <property type="nucleotide sequence ID" value="NZ_CP136336.1"/>
</dbReference>
<dbReference type="PROSITE" id="PS00161">
    <property type="entry name" value="ISOCITRATE_LYASE"/>
    <property type="match status" value="1"/>
</dbReference>
<name>A0ABZ0CQ84_9BURK</name>
<dbReference type="Proteomes" id="UP001303946">
    <property type="component" value="Chromosome"/>
</dbReference>
<gene>
    <name evidence="2" type="ORF">RXV79_19235</name>
</gene>
<keyword evidence="3" id="KW-1185">Reference proteome</keyword>
<evidence type="ECO:0000313" key="2">
    <source>
        <dbReference type="EMBL" id="WOB07044.1"/>
    </source>
</evidence>
<feature type="region of interest" description="Disordered" evidence="1">
    <location>
        <begin position="113"/>
        <end position="154"/>
    </location>
</feature>
<proteinExistence type="predicted"/>
<reference evidence="2 3" key="1">
    <citation type="submission" date="2023-10" db="EMBL/GenBank/DDBJ databases">
        <title>Bacteria for the degradation of biodegradable plastic PBAT(Polybutylene adipate terephthalate).</title>
        <authorList>
            <person name="Weon H.-Y."/>
            <person name="Yeon J."/>
        </authorList>
    </citation>
    <scope>NUCLEOTIDE SEQUENCE [LARGE SCALE GENOMIC DNA]</scope>
    <source>
        <strain evidence="2 3">SBD 7-3</strain>
    </source>
</reference>
<sequence>MSLLALGVVAVYFAVKLGMLPSASSHSPTQAAPVAQAPAPVVKAVEPLAVAVPVAQVASAASAADGAASIETVATPVAVAAASADAASVASNVAASLNNIQHALASADALEPRKTAKPVAPKEAAVTAPSAKDTTVATRGAAPLPKPTTKSANDDAELIAAMLPHLKRRGTAPTSPGYEKRCGHLDGDAAVDCRVKFCNGREGVDAACPSAVSR</sequence>
<dbReference type="InterPro" id="IPR018523">
    <property type="entry name" value="Isocitrate_lyase_ph_CS"/>
</dbReference>
<organism evidence="2 3">
    <name type="scientific">Piscinibacter gummiphilus</name>
    <dbReference type="NCBI Taxonomy" id="946333"/>
    <lineage>
        <taxon>Bacteria</taxon>
        <taxon>Pseudomonadati</taxon>
        <taxon>Pseudomonadota</taxon>
        <taxon>Betaproteobacteria</taxon>
        <taxon>Burkholderiales</taxon>
        <taxon>Sphaerotilaceae</taxon>
        <taxon>Piscinibacter</taxon>
    </lineage>
</organism>